<dbReference type="AlphaFoldDB" id="B2VFD3"/>
<proteinExistence type="predicted"/>
<dbReference type="STRING" id="465817.ETA_00090"/>
<accession>B2VFD3</accession>
<keyword evidence="2" id="KW-1185">Reference proteome</keyword>
<dbReference type="EMBL" id="CU468135">
    <property type="protein sequence ID" value="CAO95055.1"/>
    <property type="molecule type" value="Genomic_DNA"/>
</dbReference>
<dbReference type="eggNOG" id="COG5263">
    <property type="taxonomic scope" value="Bacteria"/>
</dbReference>
<gene>
    <name evidence="1" type="ordered locus">ETA_00090</name>
</gene>
<protein>
    <submittedName>
        <fullName evidence="1">Uncharacterized protein</fullName>
    </submittedName>
</protein>
<name>B2VFD3_ERWT9</name>
<dbReference type="KEGG" id="eta:ETA_00090"/>
<reference evidence="1 2" key="1">
    <citation type="journal article" date="2008" name="Environ. Microbiol.">
        <title>The genome of Erwinia tasmaniensis strain Et1/99, a non-pathogenic bacterium in the genus Erwinia.</title>
        <authorList>
            <person name="Kube M."/>
            <person name="Migdoll A.M."/>
            <person name="Mueller I."/>
            <person name="Kuhl H."/>
            <person name="Beck A."/>
            <person name="Reinhardt R."/>
            <person name="Geider K."/>
        </authorList>
    </citation>
    <scope>NUCLEOTIDE SEQUENCE [LARGE SCALE GENOMIC DNA]</scope>
    <source>
        <strain evidence="2">DSM 17950 / CFBP 7177 / CIP 109463 / NCPPB 4357 / Et1/99</strain>
    </source>
</reference>
<evidence type="ECO:0000313" key="2">
    <source>
        <dbReference type="Proteomes" id="UP000001726"/>
    </source>
</evidence>
<dbReference type="Proteomes" id="UP000001726">
    <property type="component" value="Chromosome"/>
</dbReference>
<dbReference type="RefSeq" id="WP_012439789.1">
    <property type="nucleotide sequence ID" value="NC_010694.1"/>
</dbReference>
<dbReference type="HOGENOM" id="CLU_620718_0_0_6"/>
<organism evidence="1 2">
    <name type="scientific">Erwinia tasmaniensis (strain DSM 17950 / CFBP 7177 / CIP 109463 / NCPPB 4357 / Et1/99)</name>
    <dbReference type="NCBI Taxonomy" id="465817"/>
    <lineage>
        <taxon>Bacteria</taxon>
        <taxon>Pseudomonadati</taxon>
        <taxon>Pseudomonadota</taxon>
        <taxon>Gammaproteobacteria</taxon>
        <taxon>Enterobacterales</taxon>
        <taxon>Erwiniaceae</taxon>
        <taxon>Erwinia</taxon>
    </lineage>
</organism>
<sequence>MRKNTIKNYNAPSCTGFNDTKIHSQEPHTIEKISPLNWRLKSVMKSGEQLSRKSSGSGFRSPGGLIRNVLKGPLPGSGTDDIELNGVISTGKALYLEAQALNLTQRENPQQAPPLSLKTKTGLAMAATLILSGAETFFKQFSQPGRSDPHQGSNLNDGSVFSMAENTAGPADGLPSHTSPNEGAIPAHRHARRHLAAPQPLTTVLPPPEVSKKKLFDLSCVEERVKLSFSEVLRNIADTLNSPMKKTGEEWQIIYDYKILKSGCPKSSDKIYLLNIMKYIDIVANKIISLFPDLVPLMILQNIIPPVLKSIADSMDGKQIDADLIIEINNQLLTLPILFASSLDLHGRNMLTKEKNGVMKNIIPEKIKIRDGDAYLMFSGGVFKMMKDSDGVYIYDIDHKSLQLSKKHMIYKRSNRKWVTTKSEQITLSEAENVESIFGKK</sequence>
<evidence type="ECO:0000313" key="1">
    <source>
        <dbReference type="EMBL" id="CAO95055.1"/>
    </source>
</evidence>